<evidence type="ECO:0000313" key="3">
    <source>
        <dbReference type="Proteomes" id="UP001177670"/>
    </source>
</evidence>
<sequence length="188" mass="21055">MSAVVVKPRSNFQQIFKHQRNSPKFSKIISHQEFPKLSSICKISRRVSAVCLSCWSDCRQIAEGEKDEARRRSGRGGGRMENDRNKISNRGSNNKPQRSASLHFASFNDPPMAKWAEESFHFARSLIGWILRPGVASIIPLALPRTSVYKAASPGTQTDSRNPLLFREFSLVLASARESRKVTPLSLG</sequence>
<proteinExistence type="predicted"/>
<evidence type="ECO:0000313" key="2">
    <source>
        <dbReference type="EMBL" id="KAK1123487.1"/>
    </source>
</evidence>
<keyword evidence="3" id="KW-1185">Reference proteome</keyword>
<dbReference type="AlphaFoldDB" id="A0AA40KKA8"/>
<organism evidence="2 3">
    <name type="scientific">Melipona bicolor</name>
    <dbReference type="NCBI Taxonomy" id="60889"/>
    <lineage>
        <taxon>Eukaryota</taxon>
        <taxon>Metazoa</taxon>
        <taxon>Ecdysozoa</taxon>
        <taxon>Arthropoda</taxon>
        <taxon>Hexapoda</taxon>
        <taxon>Insecta</taxon>
        <taxon>Pterygota</taxon>
        <taxon>Neoptera</taxon>
        <taxon>Endopterygota</taxon>
        <taxon>Hymenoptera</taxon>
        <taxon>Apocrita</taxon>
        <taxon>Aculeata</taxon>
        <taxon>Apoidea</taxon>
        <taxon>Anthophila</taxon>
        <taxon>Apidae</taxon>
        <taxon>Melipona</taxon>
    </lineage>
</organism>
<feature type="compositionally biased region" description="Polar residues" evidence="1">
    <location>
        <begin position="88"/>
        <end position="98"/>
    </location>
</feature>
<dbReference type="Proteomes" id="UP001177670">
    <property type="component" value="Unassembled WGS sequence"/>
</dbReference>
<reference evidence="2" key="1">
    <citation type="submission" date="2021-10" db="EMBL/GenBank/DDBJ databases">
        <title>Melipona bicolor Genome sequencing and assembly.</title>
        <authorList>
            <person name="Araujo N.S."/>
            <person name="Arias M.C."/>
        </authorList>
    </citation>
    <scope>NUCLEOTIDE SEQUENCE</scope>
    <source>
        <strain evidence="2">USP_2M_L1-L4_2017</strain>
        <tissue evidence="2">Whole body</tissue>
    </source>
</reference>
<protein>
    <submittedName>
        <fullName evidence="2">Uncharacterized protein</fullName>
    </submittedName>
</protein>
<accession>A0AA40KKA8</accession>
<comment type="caution">
    <text evidence="2">The sequence shown here is derived from an EMBL/GenBank/DDBJ whole genome shotgun (WGS) entry which is preliminary data.</text>
</comment>
<dbReference type="EMBL" id="JAHYIQ010000020">
    <property type="protein sequence ID" value="KAK1123487.1"/>
    <property type="molecule type" value="Genomic_DNA"/>
</dbReference>
<evidence type="ECO:0000256" key="1">
    <source>
        <dbReference type="SAM" id="MobiDB-lite"/>
    </source>
</evidence>
<gene>
    <name evidence="2" type="ORF">K0M31_008193</name>
</gene>
<feature type="region of interest" description="Disordered" evidence="1">
    <location>
        <begin position="65"/>
        <end position="98"/>
    </location>
</feature>
<name>A0AA40KKA8_9HYME</name>